<sequence length="209" mass="22125">MPVSAARLLLALALASGLGACASVQPPSTGTGLEQVSRAWEQRRSQLGAQDGFELQGRLAAKGGGLSGSLRWQQAGSRFRLRLSGPFGAGALSLEGDEALVAIKGKDLDLVTAEPEVVLAARTGWRLPLAALRWWVLGLPAPDAEAQLQLDADGRPLGFRQLGWQLRFADWRPGTPSLPGRIEAQQDNWQALLLIENLSLGAPPALSAP</sequence>
<keyword evidence="11" id="KW-0998">Cell outer membrane</keyword>
<comment type="subunit">
    <text evidence="3">Monomer.</text>
</comment>
<evidence type="ECO:0000256" key="11">
    <source>
        <dbReference type="ARBA" id="ARBA00023237"/>
    </source>
</evidence>
<evidence type="ECO:0000256" key="10">
    <source>
        <dbReference type="ARBA" id="ARBA00023186"/>
    </source>
</evidence>
<dbReference type="InterPro" id="IPR004565">
    <property type="entry name" value="OM_lipoprot_LolB"/>
</dbReference>
<keyword evidence="15" id="KW-1185">Reference proteome</keyword>
<evidence type="ECO:0000256" key="4">
    <source>
        <dbReference type="ARBA" id="ARBA00016202"/>
    </source>
</evidence>
<dbReference type="CDD" id="cd16326">
    <property type="entry name" value="LolB"/>
    <property type="match status" value="1"/>
</dbReference>
<feature type="chain" id="PRO_5018203045" description="Outer-membrane lipoprotein LolB" evidence="13">
    <location>
        <begin position="23"/>
        <end position="209"/>
    </location>
</feature>
<reference evidence="14 15" key="1">
    <citation type="submission" date="2018-10" db="EMBL/GenBank/DDBJ databases">
        <authorList>
            <person name="Chen W.-M."/>
        </authorList>
    </citation>
    <scope>NUCLEOTIDE SEQUENCE [LARGE SCALE GENOMIC DNA]</scope>
    <source>
        <strain evidence="14 15">THS-13</strain>
    </source>
</reference>
<gene>
    <name evidence="14" type="primary">lolB</name>
    <name evidence="14" type="ORF">ED208_08040</name>
</gene>
<dbReference type="FunCoup" id="A0A3N0VDT7">
    <property type="interactions" value="80"/>
</dbReference>
<accession>A0A3N0VDT7</accession>
<evidence type="ECO:0000256" key="3">
    <source>
        <dbReference type="ARBA" id="ARBA00011245"/>
    </source>
</evidence>
<comment type="caution">
    <text evidence="14">The sequence shown here is derived from an EMBL/GenBank/DDBJ whole genome shotgun (WGS) entry which is preliminary data.</text>
</comment>
<evidence type="ECO:0000256" key="7">
    <source>
        <dbReference type="ARBA" id="ARBA00022927"/>
    </source>
</evidence>
<dbReference type="SUPFAM" id="SSF89392">
    <property type="entry name" value="Prokaryotic lipoproteins and lipoprotein localization factors"/>
    <property type="match status" value="1"/>
</dbReference>
<dbReference type="InParanoid" id="A0A3N0VDT7"/>
<keyword evidence="9" id="KW-0564">Palmitate</keyword>
<dbReference type="RefSeq" id="WP_123211374.1">
    <property type="nucleotide sequence ID" value="NZ_RJVO01000003.1"/>
</dbReference>
<keyword evidence="7" id="KW-0653">Protein transport</keyword>
<keyword evidence="6 13" id="KW-0732">Signal</keyword>
<feature type="signal peptide" evidence="13">
    <location>
        <begin position="1"/>
        <end position="22"/>
    </location>
</feature>
<keyword evidence="8" id="KW-0472">Membrane</keyword>
<evidence type="ECO:0000256" key="12">
    <source>
        <dbReference type="ARBA" id="ARBA00023288"/>
    </source>
</evidence>
<keyword evidence="12 14" id="KW-0449">Lipoprotein</keyword>
<evidence type="ECO:0000256" key="1">
    <source>
        <dbReference type="ARBA" id="ARBA00004459"/>
    </source>
</evidence>
<organism evidence="14 15">
    <name type="scientific">Stagnimonas aquatica</name>
    <dbReference type="NCBI Taxonomy" id="2689987"/>
    <lineage>
        <taxon>Bacteria</taxon>
        <taxon>Pseudomonadati</taxon>
        <taxon>Pseudomonadota</taxon>
        <taxon>Gammaproteobacteria</taxon>
        <taxon>Nevskiales</taxon>
        <taxon>Nevskiaceae</taxon>
        <taxon>Stagnimonas</taxon>
    </lineage>
</organism>
<evidence type="ECO:0000256" key="8">
    <source>
        <dbReference type="ARBA" id="ARBA00023136"/>
    </source>
</evidence>
<evidence type="ECO:0000256" key="2">
    <source>
        <dbReference type="ARBA" id="ARBA00009696"/>
    </source>
</evidence>
<evidence type="ECO:0000256" key="9">
    <source>
        <dbReference type="ARBA" id="ARBA00023139"/>
    </source>
</evidence>
<dbReference type="EMBL" id="RJVO01000003">
    <property type="protein sequence ID" value="ROH90919.1"/>
    <property type="molecule type" value="Genomic_DNA"/>
</dbReference>
<evidence type="ECO:0000256" key="5">
    <source>
        <dbReference type="ARBA" id="ARBA00022448"/>
    </source>
</evidence>
<name>A0A3N0VDT7_9GAMM</name>
<dbReference type="Proteomes" id="UP000282106">
    <property type="component" value="Unassembled WGS sequence"/>
</dbReference>
<dbReference type="Gene3D" id="2.50.20.10">
    <property type="entry name" value="Lipoprotein localisation LolA/LolB/LppX"/>
    <property type="match status" value="1"/>
</dbReference>
<evidence type="ECO:0000256" key="6">
    <source>
        <dbReference type="ARBA" id="ARBA00022729"/>
    </source>
</evidence>
<evidence type="ECO:0000256" key="13">
    <source>
        <dbReference type="SAM" id="SignalP"/>
    </source>
</evidence>
<keyword evidence="10" id="KW-0143">Chaperone</keyword>
<evidence type="ECO:0000313" key="14">
    <source>
        <dbReference type="EMBL" id="ROH90919.1"/>
    </source>
</evidence>
<dbReference type="AlphaFoldDB" id="A0A3N0VDT7"/>
<dbReference type="Pfam" id="PF03550">
    <property type="entry name" value="LolB"/>
    <property type="match status" value="1"/>
</dbReference>
<dbReference type="PROSITE" id="PS51257">
    <property type="entry name" value="PROKAR_LIPOPROTEIN"/>
    <property type="match status" value="1"/>
</dbReference>
<keyword evidence="5" id="KW-0813">Transport</keyword>
<dbReference type="InterPro" id="IPR029046">
    <property type="entry name" value="LolA/LolB/LppX"/>
</dbReference>
<comment type="subcellular location">
    <subcellularLocation>
        <location evidence="1">Cell outer membrane</location>
        <topology evidence="1">Lipid-anchor</topology>
    </subcellularLocation>
</comment>
<proteinExistence type="inferred from homology"/>
<dbReference type="GO" id="GO:0009279">
    <property type="term" value="C:cell outer membrane"/>
    <property type="evidence" value="ECO:0007669"/>
    <property type="project" value="UniProtKB-SubCell"/>
</dbReference>
<dbReference type="GO" id="GO:0015031">
    <property type="term" value="P:protein transport"/>
    <property type="evidence" value="ECO:0007669"/>
    <property type="project" value="UniProtKB-KW"/>
</dbReference>
<protein>
    <recommendedName>
        <fullName evidence="4">Outer-membrane lipoprotein LolB</fullName>
    </recommendedName>
</protein>
<evidence type="ECO:0000313" key="15">
    <source>
        <dbReference type="Proteomes" id="UP000282106"/>
    </source>
</evidence>
<dbReference type="NCBIfam" id="TIGR00548">
    <property type="entry name" value="lolB"/>
    <property type="match status" value="1"/>
</dbReference>
<comment type="similarity">
    <text evidence="2">Belongs to the LolB family.</text>
</comment>